<evidence type="ECO:0000313" key="2">
    <source>
        <dbReference type="EMBL" id="RZU18500.1"/>
    </source>
</evidence>
<reference evidence="2 3" key="1">
    <citation type="journal article" date="2015" name="Stand. Genomic Sci.">
        <title>Genomic Encyclopedia of Bacterial and Archaeal Type Strains, Phase III: the genomes of soil and plant-associated and newly described type strains.</title>
        <authorList>
            <person name="Whitman W.B."/>
            <person name="Woyke T."/>
            <person name="Klenk H.P."/>
            <person name="Zhou Y."/>
            <person name="Lilburn T.G."/>
            <person name="Beck B.J."/>
            <person name="De Vos P."/>
            <person name="Vandamme P."/>
            <person name="Eisen J.A."/>
            <person name="Garrity G."/>
            <person name="Hugenholtz P."/>
            <person name="Kyrpides N.C."/>
        </authorList>
    </citation>
    <scope>NUCLEOTIDE SEQUENCE [LARGE SCALE GENOMIC DNA]</scope>
    <source>
        <strain evidence="2 3">VKM Ac-2540</strain>
    </source>
</reference>
<dbReference type="InterPro" id="IPR014729">
    <property type="entry name" value="Rossmann-like_a/b/a_fold"/>
</dbReference>
<protein>
    <submittedName>
        <fullName evidence="2">Universal stress protein family protein</fullName>
    </submittedName>
</protein>
<keyword evidence="3" id="KW-1185">Reference proteome</keyword>
<organism evidence="2 3">
    <name type="scientific">Kribbella rubisoli</name>
    <dbReference type="NCBI Taxonomy" id="3075929"/>
    <lineage>
        <taxon>Bacteria</taxon>
        <taxon>Bacillati</taxon>
        <taxon>Actinomycetota</taxon>
        <taxon>Actinomycetes</taxon>
        <taxon>Propionibacteriales</taxon>
        <taxon>Kribbellaceae</taxon>
        <taxon>Kribbella</taxon>
    </lineage>
</organism>
<dbReference type="PANTHER" id="PTHR31964:SF113">
    <property type="entry name" value="USPA DOMAIN-CONTAINING PROTEIN"/>
    <property type="match status" value="1"/>
</dbReference>
<dbReference type="Proteomes" id="UP000292027">
    <property type="component" value="Unassembled WGS sequence"/>
</dbReference>
<dbReference type="AlphaFoldDB" id="A0A4Q7X5U3"/>
<gene>
    <name evidence="2" type="ORF">EV645_0692</name>
</gene>
<feature type="domain" description="UspA" evidence="1">
    <location>
        <begin position="23"/>
        <end position="157"/>
    </location>
</feature>
<dbReference type="Gene3D" id="3.40.50.620">
    <property type="entry name" value="HUPs"/>
    <property type="match status" value="1"/>
</dbReference>
<dbReference type="Pfam" id="PF00582">
    <property type="entry name" value="Usp"/>
    <property type="match status" value="1"/>
</dbReference>
<dbReference type="PANTHER" id="PTHR31964">
    <property type="entry name" value="ADENINE NUCLEOTIDE ALPHA HYDROLASES-LIKE SUPERFAMILY PROTEIN"/>
    <property type="match status" value="1"/>
</dbReference>
<evidence type="ECO:0000313" key="3">
    <source>
        <dbReference type="Proteomes" id="UP000292027"/>
    </source>
</evidence>
<name>A0A4Q7X5U3_9ACTN</name>
<dbReference type="EMBL" id="SHKR01000011">
    <property type="protein sequence ID" value="RZU18500.1"/>
    <property type="molecule type" value="Genomic_DNA"/>
</dbReference>
<comment type="caution">
    <text evidence="2">The sequence shown here is derived from an EMBL/GenBank/DDBJ whole genome shotgun (WGS) entry which is preliminary data.</text>
</comment>
<evidence type="ECO:0000259" key="1">
    <source>
        <dbReference type="Pfam" id="PF00582"/>
    </source>
</evidence>
<dbReference type="CDD" id="cd00293">
    <property type="entry name" value="USP-like"/>
    <property type="match status" value="1"/>
</dbReference>
<dbReference type="OrthoDB" id="4553288at2"/>
<dbReference type="InterPro" id="IPR006016">
    <property type="entry name" value="UspA"/>
</dbReference>
<sequence>MNYDAEERRIQLRQEKAPGTPAIVVGIDGSATSWDAFAWAAGEAVRTHGHLVAVYVMPYAEPTAILAAPYAYGAAASSRQELADEIKADAVRRAGEAGVPISFVSEYGDAIGTLTEIARTVDAHLIVVGRSAKRWHRLTGSLGHRLTCRKDAPVVVVVP</sequence>
<dbReference type="RefSeq" id="WP_130439642.1">
    <property type="nucleotide sequence ID" value="NZ_SHKR01000011.1"/>
</dbReference>
<proteinExistence type="predicted"/>
<dbReference type="SUPFAM" id="SSF52402">
    <property type="entry name" value="Adenine nucleotide alpha hydrolases-like"/>
    <property type="match status" value="1"/>
</dbReference>
<accession>A0A4Q7X5U3</accession>